<feature type="active site" description="Nucleophile" evidence="2">
    <location>
        <position position="182"/>
    </location>
</feature>
<dbReference type="NCBIfam" id="TIGR01392">
    <property type="entry name" value="homoserO_Ac_trn"/>
    <property type="match status" value="1"/>
</dbReference>
<dbReference type="EC" id="2.3.1.31" evidence="2"/>
<feature type="compositionally biased region" description="Polar residues" evidence="3">
    <location>
        <begin position="28"/>
        <end position="42"/>
    </location>
</feature>
<dbReference type="InterPro" id="IPR000073">
    <property type="entry name" value="AB_hydrolase_1"/>
</dbReference>
<feature type="binding site" evidence="2">
    <location>
        <position position="382"/>
    </location>
    <ligand>
        <name>substrate</name>
    </ligand>
</feature>
<dbReference type="InterPro" id="IPR029058">
    <property type="entry name" value="AB_hydrolase_fold"/>
</dbReference>
<keyword evidence="6" id="KW-1185">Reference proteome</keyword>
<sequence length="402" mass="43082">MTIVDSSAVEDPATQEGQPVGARDSAVGQGSVTRQRSATQQDGVVRTTGVGALQLEAGGALPEVELAYETWGTLDADASNAVLIQHALTGDTHVARGAGDEPGWWDALVGPGKPVDTDKYFVVAANMLGGCYGSTGPSSLDPGGAPWGSRFPFVTIRDSVRAEARLADRLGIRRWHAVLGGSMGGARALEWAATYPDRVRHCVVVAIGGYSTAEQIALAQAQVLAIRQDPHYNGGDYYGGPMPTAGLGLARRIAHITYRSEPEFNFRFGRRGQGAENPIEAPHDAAERGRYQVESYLDHQAEKLVNRFDANSYITITEALMSHDVGRGRGGMQRALAVTKAEFFLASVNSDRLYFPEQSDELARALPGEVPVHSIDAKIGHDGFLTEIGQLGGELRRRVFTL</sequence>
<feature type="active site" evidence="2">
    <location>
        <position position="351"/>
    </location>
</feature>
<dbReference type="EMBL" id="AP024525">
    <property type="protein sequence ID" value="BCT75659.1"/>
    <property type="molecule type" value="Genomic_DNA"/>
</dbReference>
<evidence type="ECO:0000313" key="5">
    <source>
        <dbReference type="EMBL" id="BCT75659.1"/>
    </source>
</evidence>
<accession>A0ABM7PTS7</accession>
<keyword evidence="2" id="KW-0486">Methionine biosynthesis</keyword>
<name>A0ABM7PTS7_SINCY</name>
<feature type="active site" evidence="2">
    <location>
        <position position="381"/>
    </location>
</feature>
<feature type="binding site" evidence="2">
    <location>
        <position position="251"/>
    </location>
    <ligand>
        <name>substrate</name>
    </ligand>
</feature>
<dbReference type="Gene3D" id="1.10.1740.110">
    <property type="match status" value="1"/>
</dbReference>
<dbReference type="NCBIfam" id="NF001209">
    <property type="entry name" value="PRK00175.1"/>
    <property type="match status" value="1"/>
</dbReference>
<organism evidence="5 6">
    <name type="scientific">Sinomonas cyclohexanicum</name>
    <name type="common">Corynebacterium cyclohexanicum</name>
    <dbReference type="NCBI Taxonomy" id="322009"/>
    <lineage>
        <taxon>Bacteria</taxon>
        <taxon>Bacillati</taxon>
        <taxon>Actinomycetota</taxon>
        <taxon>Actinomycetes</taxon>
        <taxon>Micrococcales</taxon>
        <taxon>Micrococcaceae</taxon>
        <taxon>Sinomonas</taxon>
    </lineage>
</organism>
<proteinExistence type="inferred from homology"/>
<comment type="subunit">
    <text evidence="2">Homodimer.</text>
</comment>
<reference evidence="5 6" key="1">
    <citation type="journal article" date="2021" name="J. Biosci. Bioeng.">
        <title>Identification and characterization of a chc gene cluster responsible for the aromatization pathway of cyclohexanecarboxylate degradation in Sinomonas cyclohexanicum ATCC 51369.</title>
        <authorList>
            <person name="Yamamoto T."/>
            <person name="Hasegawa Y."/>
            <person name="Lau P.C.K."/>
            <person name="Iwaki H."/>
        </authorList>
    </citation>
    <scope>NUCLEOTIDE SEQUENCE [LARGE SCALE GENOMIC DNA]</scope>
    <source>
        <strain evidence="5 6">ATCC 51369</strain>
    </source>
</reference>
<dbReference type="PIRSF" id="PIRSF000443">
    <property type="entry name" value="Homoser_Ac_trans"/>
    <property type="match status" value="1"/>
</dbReference>
<protein>
    <recommendedName>
        <fullName evidence="2">Homoserine O-acetyltransferase</fullName>
        <shortName evidence="2">HAT</shortName>
        <ecNumber evidence="2">2.3.1.31</ecNumber>
    </recommendedName>
    <alternativeName>
        <fullName evidence="2">Homoserine transacetylase</fullName>
        <shortName evidence="2">HTA</shortName>
    </alternativeName>
</protein>
<evidence type="ECO:0000256" key="1">
    <source>
        <dbReference type="ARBA" id="ARBA00022679"/>
    </source>
</evidence>
<keyword evidence="2" id="KW-0012">Acyltransferase</keyword>
<evidence type="ECO:0000256" key="2">
    <source>
        <dbReference type="HAMAP-Rule" id="MF_00296"/>
    </source>
</evidence>
<dbReference type="Pfam" id="PF00561">
    <property type="entry name" value="Abhydrolase_1"/>
    <property type="match status" value="1"/>
</dbReference>
<dbReference type="PANTHER" id="PTHR32268:SF11">
    <property type="entry name" value="HOMOSERINE O-ACETYLTRANSFERASE"/>
    <property type="match status" value="1"/>
</dbReference>
<evidence type="ECO:0000256" key="3">
    <source>
        <dbReference type="SAM" id="MobiDB-lite"/>
    </source>
</evidence>
<dbReference type="Proteomes" id="UP001319861">
    <property type="component" value="Chromosome"/>
</dbReference>
<comment type="similarity">
    <text evidence="2">Belongs to the AB hydrolase superfamily. MetX family.</text>
</comment>
<dbReference type="InterPro" id="IPR008220">
    <property type="entry name" value="HAT_MetX-like"/>
</dbReference>
<gene>
    <name evidence="5" type="primary">metX</name>
    <name evidence="2" type="synonym">metXA</name>
    <name evidence="5" type="ORF">SCMU_15010</name>
</gene>
<dbReference type="Gene3D" id="3.40.50.1820">
    <property type="entry name" value="alpha/beta hydrolase"/>
    <property type="match status" value="1"/>
</dbReference>
<keyword evidence="2" id="KW-0028">Amino-acid biosynthesis</keyword>
<comment type="caution">
    <text evidence="2">Lacks conserved residue(s) required for the propagation of feature annotation.</text>
</comment>
<comment type="function">
    <text evidence="2">Transfers an acetyl group from acetyl-CoA to L-homoserine, forming acetyl-L-homoserine.</text>
</comment>
<feature type="region of interest" description="Disordered" evidence="3">
    <location>
        <begin position="1"/>
        <end position="43"/>
    </location>
</feature>
<dbReference type="PANTHER" id="PTHR32268">
    <property type="entry name" value="HOMOSERINE O-ACETYLTRANSFERASE"/>
    <property type="match status" value="1"/>
</dbReference>
<comment type="catalytic activity">
    <reaction evidence="2">
        <text>L-homoserine + acetyl-CoA = O-acetyl-L-homoserine + CoA</text>
        <dbReference type="Rhea" id="RHEA:13701"/>
        <dbReference type="ChEBI" id="CHEBI:57287"/>
        <dbReference type="ChEBI" id="CHEBI:57288"/>
        <dbReference type="ChEBI" id="CHEBI:57476"/>
        <dbReference type="ChEBI" id="CHEBI:57716"/>
        <dbReference type="EC" id="2.3.1.31"/>
    </reaction>
</comment>
<keyword evidence="2" id="KW-0963">Cytoplasm</keyword>
<evidence type="ECO:0000259" key="4">
    <source>
        <dbReference type="Pfam" id="PF00561"/>
    </source>
</evidence>
<comment type="pathway">
    <text evidence="2">Amino-acid biosynthesis; L-methionine biosynthesis via de novo pathway; O-acetyl-L-homoserine from L-homoserine: step 1/1.</text>
</comment>
<dbReference type="SUPFAM" id="SSF53474">
    <property type="entry name" value="alpha/beta-Hydrolases"/>
    <property type="match status" value="1"/>
</dbReference>
<comment type="subcellular location">
    <subcellularLocation>
        <location evidence="2">Cytoplasm</location>
    </subcellularLocation>
</comment>
<feature type="domain" description="AB hydrolase-1" evidence="4">
    <location>
        <begin position="80"/>
        <end position="377"/>
    </location>
</feature>
<evidence type="ECO:0000313" key="6">
    <source>
        <dbReference type="Proteomes" id="UP001319861"/>
    </source>
</evidence>
<keyword evidence="1 2" id="KW-0808">Transferase</keyword>
<dbReference type="HAMAP" id="MF_00296">
    <property type="entry name" value="MetX_acyltransf"/>
    <property type="match status" value="1"/>
</dbReference>